<evidence type="ECO:0000256" key="3">
    <source>
        <dbReference type="ARBA" id="ARBA00022679"/>
    </source>
</evidence>
<keyword evidence="4 9" id="KW-0812">Transmembrane</keyword>
<gene>
    <name evidence="10" type="ORF">KP79_PYT20916</name>
</gene>
<keyword evidence="3 9" id="KW-0808">Transferase</keyword>
<dbReference type="InterPro" id="IPR005331">
    <property type="entry name" value="Sulfotransferase"/>
</dbReference>
<evidence type="ECO:0000256" key="9">
    <source>
        <dbReference type="RuleBase" id="RU364020"/>
    </source>
</evidence>
<dbReference type="AlphaFoldDB" id="A0A210PJM0"/>
<keyword evidence="11" id="KW-1185">Reference proteome</keyword>
<keyword evidence="6 9" id="KW-0333">Golgi apparatus</keyword>
<proteinExistence type="inferred from homology"/>
<organism evidence="10 11">
    <name type="scientific">Mizuhopecten yessoensis</name>
    <name type="common">Japanese scallop</name>
    <name type="synonym">Patinopecten yessoensis</name>
    <dbReference type="NCBI Taxonomy" id="6573"/>
    <lineage>
        <taxon>Eukaryota</taxon>
        <taxon>Metazoa</taxon>
        <taxon>Spiralia</taxon>
        <taxon>Lophotrochozoa</taxon>
        <taxon>Mollusca</taxon>
        <taxon>Bivalvia</taxon>
        <taxon>Autobranchia</taxon>
        <taxon>Pteriomorphia</taxon>
        <taxon>Pectinida</taxon>
        <taxon>Pectinoidea</taxon>
        <taxon>Pectinidae</taxon>
        <taxon>Mizuhopecten</taxon>
    </lineage>
</organism>
<dbReference type="GO" id="GO:0000139">
    <property type="term" value="C:Golgi membrane"/>
    <property type="evidence" value="ECO:0007669"/>
    <property type="project" value="UniProtKB-SubCell"/>
</dbReference>
<evidence type="ECO:0000256" key="2">
    <source>
        <dbReference type="ARBA" id="ARBA00006339"/>
    </source>
</evidence>
<dbReference type="Proteomes" id="UP000242188">
    <property type="component" value="Unassembled WGS sequence"/>
</dbReference>
<keyword evidence="7 9" id="KW-0472">Membrane</keyword>
<dbReference type="EMBL" id="NEDP02076487">
    <property type="protein sequence ID" value="OWF36691.1"/>
    <property type="molecule type" value="Genomic_DNA"/>
</dbReference>
<dbReference type="PANTHER" id="PTHR12137">
    <property type="entry name" value="CARBOHYDRATE SULFOTRANSFERASE"/>
    <property type="match status" value="1"/>
</dbReference>
<dbReference type="GO" id="GO:0016051">
    <property type="term" value="P:carbohydrate biosynthetic process"/>
    <property type="evidence" value="ECO:0007669"/>
    <property type="project" value="InterPro"/>
</dbReference>
<dbReference type="GO" id="GO:0008146">
    <property type="term" value="F:sulfotransferase activity"/>
    <property type="evidence" value="ECO:0007669"/>
    <property type="project" value="InterPro"/>
</dbReference>
<keyword evidence="5 9" id="KW-1133">Transmembrane helix</keyword>
<dbReference type="InterPro" id="IPR018011">
    <property type="entry name" value="Carb_sulfotrans_8-10"/>
</dbReference>
<evidence type="ECO:0000256" key="5">
    <source>
        <dbReference type="ARBA" id="ARBA00022989"/>
    </source>
</evidence>
<dbReference type="PANTHER" id="PTHR12137:SF54">
    <property type="entry name" value="CARBOHYDRATE SULFOTRANSFERASE"/>
    <property type="match status" value="1"/>
</dbReference>
<protein>
    <recommendedName>
        <fullName evidence="9">Carbohydrate sulfotransferase</fullName>
        <ecNumber evidence="9">2.8.2.-</ecNumber>
    </recommendedName>
</protein>
<accession>A0A210PJM0</accession>
<sequence>MLRRSSFTFYCIGISIIFVWYVLAIMDAKTSLRKTQGLPFQSYQDSYSHYPTKAQRTKEQPYTFKDTKNMEMHERKLKLQSWCKTFQERDHDSNIETTRTFFYSKTARFGVCKAPKTGCSFMAKFFFALEPQMSVVKAFTMDRYEVHSGAYEYDEDFMFKTLKKKRAFTAVVSRDPFTRLFSAYIDKVFLIGKLNKKFGLTLRSRLYATQEESCGYDISFQGFLDQVVAMAANGEYDEHWLPVSNLCNPCHLRYDFICKTETLDSDLYQIVEQLNLSEERKEAIKNSIATEKENKNEVMSLIKTTMYDHRRFKRECPNVLDLMEKTWKSLQIRGYIHEASPFPRERFWTTRKGKLKVGKINDEDLINIVYEEFLNRPLTPKQMTRQRHRSLVRAYLNIKPDTISKIQKVFEYDFFLFNYGLEPPGETKH</sequence>
<keyword evidence="8 9" id="KW-0325">Glycoprotein</keyword>
<evidence type="ECO:0000313" key="11">
    <source>
        <dbReference type="Proteomes" id="UP000242188"/>
    </source>
</evidence>
<evidence type="ECO:0000256" key="4">
    <source>
        <dbReference type="ARBA" id="ARBA00022692"/>
    </source>
</evidence>
<comment type="similarity">
    <text evidence="2 9">Belongs to the sulfotransferase 2 family.</text>
</comment>
<evidence type="ECO:0000256" key="7">
    <source>
        <dbReference type="ARBA" id="ARBA00023136"/>
    </source>
</evidence>
<keyword evidence="9" id="KW-0735">Signal-anchor</keyword>
<feature type="transmembrane region" description="Helical" evidence="9">
    <location>
        <begin position="7"/>
        <end position="26"/>
    </location>
</feature>
<name>A0A210PJM0_MIZYE</name>
<comment type="subcellular location">
    <subcellularLocation>
        <location evidence="1 9">Golgi apparatus membrane</location>
        <topology evidence="1 9">Single-pass type II membrane protein</topology>
    </subcellularLocation>
</comment>
<dbReference type="OrthoDB" id="6380564at2759"/>
<evidence type="ECO:0000256" key="6">
    <source>
        <dbReference type="ARBA" id="ARBA00023034"/>
    </source>
</evidence>
<comment type="caution">
    <text evidence="10">The sequence shown here is derived from an EMBL/GenBank/DDBJ whole genome shotgun (WGS) entry which is preliminary data.</text>
</comment>
<keyword evidence="9" id="KW-0119">Carbohydrate metabolism</keyword>
<evidence type="ECO:0000256" key="8">
    <source>
        <dbReference type="ARBA" id="ARBA00023180"/>
    </source>
</evidence>
<reference evidence="10 11" key="1">
    <citation type="journal article" date="2017" name="Nat. Ecol. Evol.">
        <title>Scallop genome provides insights into evolution of bilaterian karyotype and development.</title>
        <authorList>
            <person name="Wang S."/>
            <person name="Zhang J."/>
            <person name="Jiao W."/>
            <person name="Li J."/>
            <person name="Xun X."/>
            <person name="Sun Y."/>
            <person name="Guo X."/>
            <person name="Huan P."/>
            <person name="Dong B."/>
            <person name="Zhang L."/>
            <person name="Hu X."/>
            <person name="Sun X."/>
            <person name="Wang J."/>
            <person name="Zhao C."/>
            <person name="Wang Y."/>
            <person name="Wang D."/>
            <person name="Huang X."/>
            <person name="Wang R."/>
            <person name="Lv J."/>
            <person name="Li Y."/>
            <person name="Zhang Z."/>
            <person name="Liu B."/>
            <person name="Lu W."/>
            <person name="Hui Y."/>
            <person name="Liang J."/>
            <person name="Zhou Z."/>
            <person name="Hou R."/>
            <person name="Li X."/>
            <person name="Liu Y."/>
            <person name="Li H."/>
            <person name="Ning X."/>
            <person name="Lin Y."/>
            <person name="Zhao L."/>
            <person name="Xing Q."/>
            <person name="Dou J."/>
            <person name="Li Y."/>
            <person name="Mao J."/>
            <person name="Guo H."/>
            <person name="Dou H."/>
            <person name="Li T."/>
            <person name="Mu C."/>
            <person name="Jiang W."/>
            <person name="Fu Q."/>
            <person name="Fu X."/>
            <person name="Miao Y."/>
            <person name="Liu J."/>
            <person name="Yu Q."/>
            <person name="Li R."/>
            <person name="Liao H."/>
            <person name="Li X."/>
            <person name="Kong Y."/>
            <person name="Jiang Z."/>
            <person name="Chourrout D."/>
            <person name="Li R."/>
            <person name="Bao Z."/>
        </authorList>
    </citation>
    <scope>NUCLEOTIDE SEQUENCE [LARGE SCALE GENOMIC DNA]</scope>
    <source>
        <strain evidence="10 11">PY_sf001</strain>
    </source>
</reference>
<dbReference type="EC" id="2.8.2.-" evidence="9"/>
<dbReference type="Pfam" id="PF03567">
    <property type="entry name" value="Sulfotransfer_2"/>
    <property type="match status" value="1"/>
</dbReference>
<evidence type="ECO:0000313" key="10">
    <source>
        <dbReference type="EMBL" id="OWF36691.1"/>
    </source>
</evidence>
<evidence type="ECO:0000256" key="1">
    <source>
        <dbReference type="ARBA" id="ARBA00004323"/>
    </source>
</evidence>